<dbReference type="EMBL" id="CAFAAC010000035">
    <property type="protein sequence ID" value="CAB4787124.1"/>
    <property type="molecule type" value="Genomic_DNA"/>
</dbReference>
<name>A0A6J6WV53_9ZZZZ</name>
<dbReference type="EMBL" id="CAFBQE010000044">
    <property type="protein sequence ID" value="CAB5049328.1"/>
    <property type="molecule type" value="Genomic_DNA"/>
</dbReference>
<dbReference type="AlphaFoldDB" id="A0A6J6WV53"/>
<proteinExistence type="predicted"/>
<keyword evidence="1" id="KW-0812">Transmembrane</keyword>
<dbReference type="EMBL" id="CAFBPO010000029">
    <property type="protein sequence ID" value="CAB5029363.1"/>
    <property type="molecule type" value="Genomic_DNA"/>
</dbReference>
<keyword evidence="1" id="KW-1133">Transmembrane helix</keyword>
<accession>A0A6J6WV53</accession>
<keyword evidence="1" id="KW-0472">Membrane</keyword>
<gene>
    <name evidence="2" type="ORF">UFOPK2967_00679</name>
    <name evidence="3" type="ORF">UFOPK4120_01428</name>
    <name evidence="4" type="ORF">UFOPK4284_00749</name>
</gene>
<feature type="transmembrane region" description="Helical" evidence="1">
    <location>
        <begin position="40"/>
        <end position="62"/>
    </location>
</feature>
<evidence type="ECO:0000313" key="4">
    <source>
        <dbReference type="EMBL" id="CAB5049328.1"/>
    </source>
</evidence>
<organism evidence="2">
    <name type="scientific">freshwater metagenome</name>
    <dbReference type="NCBI Taxonomy" id="449393"/>
    <lineage>
        <taxon>unclassified sequences</taxon>
        <taxon>metagenomes</taxon>
        <taxon>ecological metagenomes</taxon>
    </lineage>
</organism>
<evidence type="ECO:0000313" key="2">
    <source>
        <dbReference type="EMBL" id="CAB4787124.1"/>
    </source>
</evidence>
<evidence type="ECO:0000256" key="1">
    <source>
        <dbReference type="SAM" id="Phobius"/>
    </source>
</evidence>
<sequence length="197" mass="21711">MNQNIDPLIRREFERLGLNIVENERLAEMIISKVNRCRNILISLGLAGVALVIAMITTIYVVSTDGATASSASGQASSFEQSAAANGSQALPLTGYVDIDGSNSEKSRAIFTFDLKMGQMMQEITDNPDPIQGFAGKIEVYLVGNGMEDRVVQTYDMSSHTQINEFSAPVDGQYRWVLTFNNPNFKGRVRFAFVRTN</sequence>
<evidence type="ECO:0000313" key="3">
    <source>
        <dbReference type="EMBL" id="CAB5029363.1"/>
    </source>
</evidence>
<reference evidence="2" key="1">
    <citation type="submission" date="2020-05" db="EMBL/GenBank/DDBJ databases">
        <authorList>
            <person name="Chiriac C."/>
            <person name="Salcher M."/>
            <person name="Ghai R."/>
            <person name="Kavagutti S V."/>
        </authorList>
    </citation>
    <scope>NUCLEOTIDE SEQUENCE</scope>
</reference>
<protein>
    <submittedName>
        <fullName evidence="2">Unannotated protein</fullName>
    </submittedName>
</protein>